<feature type="region of interest" description="Disordered" evidence="1">
    <location>
        <begin position="1"/>
        <end position="147"/>
    </location>
</feature>
<feature type="compositionally biased region" description="Low complexity" evidence="1">
    <location>
        <begin position="74"/>
        <end position="89"/>
    </location>
</feature>
<feature type="compositionally biased region" description="Pro residues" evidence="1">
    <location>
        <begin position="48"/>
        <end position="61"/>
    </location>
</feature>
<evidence type="ECO:0000313" key="3">
    <source>
        <dbReference type="EMBL" id="MBN0045968.1"/>
    </source>
</evidence>
<dbReference type="Pfam" id="PF13672">
    <property type="entry name" value="PP2C_2"/>
    <property type="match status" value="1"/>
</dbReference>
<name>A0ABS2VSB1_STRAS</name>
<gene>
    <name evidence="3" type="ORF">JS756_18020</name>
</gene>
<evidence type="ECO:0000259" key="2">
    <source>
        <dbReference type="Pfam" id="PF13672"/>
    </source>
</evidence>
<feature type="domain" description="PPM-type phosphatase" evidence="2">
    <location>
        <begin position="181"/>
        <end position="390"/>
    </location>
</feature>
<proteinExistence type="predicted"/>
<evidence type="ECO:0000313" key="4">
    <source>
        <dbReference type="Proteomes" id="UP000788262"/>
    </source>
</evidence>
<dbReference type="SUPFAM" id="SSF81606">
    <property type="entry name" value="PP2C-like"/>
    <property type="match status" value="1"/>
</dbReference>
<dbReference type="InterPro" id="IPR036457">
    <property type="entry name" value="PPM-type-like_dom_sf"/>
</dbReference>
<feature type="compositionally biased region" description="Low complexity" evidence="1">
    <location>
        <begin position="99"/>
        <end position="114"/>
    </location>
</feature>
<protein>
    <submittedName>
        <fullName evidence="3">Protein phosphatase 2C domain-containing protein</fullName>
    </submittedName>
</protein>
<dbReference type="InterPro" id="IPR001932">
    <property type="entry name" value="PPM-type_phosphatase-like_dom"/>
</dbReference>
<keyword evidence="4" id="KW-1185">Reference proteome</keyword>
<reference evidence="3 4" key="1">
    <citation type="submission" date="2021-02" db="EMBL/GenBank/DDBJ databases">
        <title>Whole genome sequencing of Streptomyces actuosus VRA1.</title>
        <authorList>
            <person name="Sen G."/>
            <person name="Sen A."/>
        </authorList>
    </citation>
    <scope>NUCLEOTIDE SEQUENCE [LARGE SCALE GENOMIC DNA]</scope>
    <source>
        <strain evidence="3 4">VRA1</strain>
    </source>
</reference>
<feature type="compositionally biased region" description="Gly residues" evidence="1">
    <location>
        <begin position="115"/>
        <end position="126"/>
    </location>
</feature>
<sequence>MRSASGAQPVPGVWPAAGTHSAPGEQPAPAVQPASGVPWVPEVQPAPGAHPAPGTAPPEPHPAAVLPASGGQLVPGAPAASAVPQAPGAPAAPAPPAGAGPVRAAEPGQAADGRPGAGAAGPGGVPALGVPFHSGTKPPLYPPEPQGALPVRPDPLAALIPDMVVDGAVHGPLTVRAASVRGDSHRYHGEPRQDALAVTRVGAPGDELLLLAVADGVGSASRSHVGSHEACRLAATSLDAAAGEIAAALREGGTDRFTTAAGKAVVRIATLLSHQAQERGDDPAAYATTLRVLLVPLDPAVRLRGFLAVGDGGTSLLRAGQWAVSVTGADQADGGMIDTRTPALPHGVRLQAELLGPAEPGDLLVLSTDGLSTPLAGDAGMREFLARAWGGETVPGPADFLWQLQYRVKSYDDDRTAVALWEGRS</sequence>
<accession>A0ABS2VSB1</accession>
<dbReference type="Gene3D" id="3.60.40.10">
    <property type="entry name" value="PPM-type phosphatase domain"/>
    <property type="match status" value="1"/>
</dbReference>
<comment type="caution">
    <text evidence="3">The sequence shown here is derived from an EMBL/GenBank/DDBJ whole genome shotgun (WGS) entry which is preliminary data.</text>
</comment>
<dbReference type="Proteomes" id="UP000788262">
    <property type="component" value="Unassembled WGS sequence"/>
</dbReference>
<organism evidence="3 4">
    <name type="scientific">Streptomyces actuosus</name>
    <dbReference type="NCBI Taxonomy" id="1885"/>
    <lineage>
        <taxon>Bacteria</taxon>
        <taxon>Bacillati</taxon>
        <taxon>Actinomycetota</taxon>
        <taxon>Actinomycetes</taxon>
        <taxon>Kitasatosporales</taxon>
        <taxon>Streptomycetaceae</taxon>
        <taxon>Streptomyces</taxon>
    </lineage>
</organism>
<dbReference type="EMBL" id="JAFFZS010000013">
    <property type="protein sequence ID" value="MBN0045968.1"/>
    <property type="molecule type" value="Genomic_DNA"/>
</dbReference>
<evidence type="ECO:0000256" key="1">
    <source>
        <dbReference type="SAM" id="MobiDB-lite"/>
    </source>
</evidence>